<keyword evidence="2" id="KW-1185">Reference proteome</keyword>
<dbReference type="AlphaFoldDB" id="A0A3R7C4P1"/>
<dbReference type="EMBL" id="NIRI02000056">
    <property type="protein sequence ID" value="KAG5445404.1"/>
    <property type="molecule type" value="Genomic_DNA"/>
</dbReference>
<accession>A0A3R7C4P1</accession>
<evidence type="ECO:0000313" key="2">
    <source>
        <dbReference type="Proteomes" id="UP000286415"/>
    </source>
</evidence>
<evidence type="ECO:0000313" key="1">
    <source>
        <dbReference type="EMBL" id="KAG5445404.1"/>
    </source>
</evidence>
<protein>
    <submittedName>
        <fullName evidence="1">Uncharacterized protein</fullName>
    </submittedName>
</protein>
<name>A0A3R7C4P1_CLOSI</name>
<dbReference type="Proteomes" id="UP000286415">
    <property type="component" value="Unassembled WGS sequence"/>
</dbReference>
<reference evidence="1 2" key="1">
    <citation type="journal article" date="2018" name="Biotechnol. Adv.">
        <title>Improved genomic resources and new bioinformatic workflow for the carcinogenic parasite Clonorchis sinensis: Biotechnological implications.</title>
        <authorList>
            <person name="Wang D."/>
            <person name="Korhonen P.K."/>
            <person name="Gasser R.B."/>
            <person name="Young N.D."/>
        </authorList>
    </citation>
    <scope>NUCLEOTIDE SEQUENCE [LARGE SCALE GENOMIC DNA]</scope>
    <source>
        <strain evidence="1">Cs-k2</strain>
    </source>
</reference>
<proteinExistence type="predicted"/>
<reference evidence="1 2" key="2">
    <citation type="journal article" date="2021" name="Genomics">
        <title>High-quality reference genome for Clonorchis sinensis.</title>
        <authorList>
            <person name="Young N.D."/>
            <person name="Stroehlein A.J."/>
            <person name="Kinkar L."/>
            <person name="Wang T."/>
            <person name="Sohn W.M."/>
            <person name="Chang B.C.H."/>
            <person name="Kaur P."/>
            <person name="Weisz D."/>
            <person name="Dudchenko O."/>
            <person name="Aiden E.L."/>
            <person name="Korhonen P.K."/>
            <person name="Gasser R.B."/>
        </authorList>
    </citation>
    <scope>NUCLEOTIDE SEQUENCE [LARGE SCALE GENOMIC DNA]</scope>
    <source>
        <strain evidence="1">Cs-k2</strain>
    </source>
</reference>
<sequence>MAPRHRNGVAVECLFERRKFGWPGTLFRTKFSWPTTSDPDCWPSTESMTPVFNTDASLSYTHDLFESLIVKRRKKWTGKGLSAIRIETDNKIATDIGWQPYLAASSTRRRGSRGPHPGRRETPTASKRFMISFILLCQVKGWLPLCLRHSTLGMENSTLFGKRRLGIRDTSQPTQLLVLDTFFSGSTRRTTEKPLSNCLFTGTSTPTHTSYGSETMIVEHLKTSQFHCWNRPSLTAIQKTARTVACYTRPLRFRDTPL</sequence>
<comment type="caution">
    <text evidence="1">The sequence shown here is derived from an EMBL/GenBank/DDBJ whole genome shotgun (WGS) entry which is preliminary data.</text>
</comment>
<gene>
    <name evidence="1" type="ORF">CSKR_104668</name>
</gene>
<dbReference type="InParanoid" id="A0A3R7C4P1"/>
<organism evidence="1 2">
    <name type="scientific">Clonorchis sinensis</name>
    <name type="common">Chinese liver fluke</name>
    <dbReference type="NCBI Taxonomy" id="79923"/>
    <lineage>
        <taxon>Eukaryota</taxon>
        <taxon>Metazoa</taxon>
        <taxon>Spiralia</taxon>
        <taxon>Lophotrochozoa</taxon>
        <taxon>Platyhelminthes</taxon>
        <taxon>Trematoda</taxon>
        <taxon>Digenea</taxon>
        <taxon>Opisthorchiida</taxon>
        <taxon>Opisthorchiata</taxon>
        <taxon>Opisthorchiidae</taxon>
        <taxon>Clonorchis</taxon>
    </lineage>
</organism>